<keyword evidence="6" id="KW-0012">Acyltransferase</keyword>
<evidence type="ECO:0000256" key="1">
    <source>
        <dbReference type="ARBA" id="ARBA00004533"/>
    </source>
</evidence>
<evidence type="ECO:0000256" key="3">
    <source>
        <dbReference type="ARBA" id="ARBA00022519"/>
    </source>
</evidence>
<dbReference type="PANTHER" id="PTHR30606">
    <property type="entry name" value="LIPID A BIOSYNTHESIS LAUROYL ACYLTRANSFERASE"/>
    <property type="match status" value="1"/>
</dbReference>
<dbReference type="CDD" id="cd07984">
    <property type="entry name" value="LPLAT_LABLAT-like"/>
    <property type="match status" value="1"/>
</dbReference>
<keyword evidence="8" id="KW-1185">Reference proteome</keyword>
<accession>A0ABS1X3U2</accession>
<evidence type="ECO:0000256" key="5">
    <source>
        <dbReference type="ARBA" id="ARBA00023136"/>
    </source>
</evidence>
<dbReference type="EMBL" id="JAEVLS010000006">
    <property type="protein sequence ID" value="MBM0107896.1"/>
    <property type="molecule type" value="Genomic_DNA"/>
</dbReference>
<evidence type="ECO:0000313" key="7">
    <source>
        <dbReference type="EMBL" id="MBM0107896.1"/>
    </source>
</evidence>
<evidence type="ECO:0008006" key="9">
    <source>
        <dbReference type="Google" id="ProtNLM"/>
    </source>
</evidence>
<sequence>MVPATAAIYEVMTTSPTAPSTDRVPLYRFLGPRFWPIWVGLGLIRAVNLLPLGAQFAVGRGLGRLAYRFARRDRRIASINIRMCLPGLSDAEREDLVREHFESLGCTLVETGLVWWADDARLRKLIRFEGEEHLQDALEKGRGALMLSAHFTPLEMGARALTLLGPTSVMYLTPSNPLIAELSRRNREKHTVQAVTSEQIRELLQNLKNNLPVWYAPDQRYTGKNSELVPFFGVPAASNVATSRLAKISGAPVLPYFPERRADNSGYVVIIHPPLKNFPSGDAVEDTRRFHELIEDHARRNPAQYLWTYKRFKRPDDDPYRR</sequence>
<protein>
    <recommendedName>
        <fullName evidence="9">Kdo(2)-lipid IV(A) lauroyltransferase</fullName>
    </recommendedName>
</protein>
<keyword evidence="3" id="KW-0997">Cell inner membrane</keyword>
<dbReference type="PANTHER" id="PTHR30606:SF9">
    <property type="entry name" value="LIPID A BIOSYNTHESIS LAUROYLTRANSFERASE"/>
    <property type="match status" value="1"/>
</dbReference>
<comment type="subcellular location">
    <subcellularLocation>
        <location evidence="1">Cell inner membrane</location>
    </subcellularLocation>
</comment>
<evidence type="ECO:0000313" key="8">
    <source>
        <dbReference type="Proteomes" id="UP000661077"/>
    </source>
</evidence>
<proteinExistence type="predicted"/>
<dbReference type="PIRSF" id="PIRSF026649">
    <property type="entry name" value="MsbB"/>
    <property type="match status" value="1"/>
</dbReference>
<keyword evidence="4" id="KW-0808">Transferase</keyword>
<dbReference type="InterPro" id="IPR004960">
    <property type="entry name" value="LipA_acyltrans"/>
</dbReference>
<name>A0ABS1X3U2_9GAMM</name>
<evidence type="ECO:0000256" key="2">
    <source>
        <dbReference type="ARBA" id="ARBA00022475"/>
    </source>
</evidence>
<dbReference type="Pfam" id="PF03279">
    <property type="entry name" value="Lip_A_acyltrans"/>
    <property type="match status" value="1"/>
</dbReference>
<reference evidence="7 8" key="1">
    <citation type="journal article" date="2021" name="Int. J. Syst. Evol. Microbiol.">
        <title>Steroidobacter gossypii sp. nov., isolated from soil of cotton cropping field.</title>
        <authorList>
            <person name="Huang R."/>
            <person name="Yang S."/>
            <person name="Zhen C."/>
            <person name="Liu W."/>
        </authorList>
    </citation>
    <scope>NUCLEOTIDE SEQUENCE [LARGE SCALE GENOMIC DNA]</scope>
    <source>
        <strain evidence="7 8">S1-65</strain>
    </source>
</reference>
<keyword evidence="5" id="KW-0472">Membrane</keyword>
<evidence type="ECO:0000256" key="4">
    <source>
        <dbReference type="ARBA" id="ARBA00022679"/>
    </source>
</evidence>
<evidence type="ECO:0000256" key="6">
    <source>
        <dbReference type="ARBA" id="ARBA00023315"/>
    </source>
</evidence>
<organism evidence="7 8">
    <name type="scientific">Steroidobacter gossypii</name>
    <dbReference type="NCBI Taxonomy" id="2805490"/>
    <lineage>
        <taxon>Bacteria</taxon>
        <taxon>Pseudomonadati</taxon>
        <taxon>Pseudomonadota</taxon>
        <taxon>Gammaproteobacteria</taxon>
        <taxon>Steroidobacterales</taxon>
        <taxon>Steroidobacteraceae</taxon>
        <taxon>Steroidobacter</taxon>
    </lineage>
</organism>
<keyword evidence="2" id="KW-1003">Cell membrane</keyword>
<dbReference type="Proteomes" id="UP000661077">
    <property type="component" value="Unassembled WGS sequence"/>
</dbReference>
<comment type="caution">
    <text evidence="7">The sequence shown here is derived from an EMBL/GenBank/DDBJ whole genome shotgun (WGS) entry which is preliminary data.</text>
</comment>
<gene>
    <name evidence="7" type="ORF">JM946_24445</name>
</gene>